<accession>A0A224XTV1</accession>
<dbReference type="EMBL" id="GFTR01001852">
    <property type="protein sequence ID" value="JAW14574.1"/>
    <property type="molecule type" value="Transcribed_RNA"/>
</dbReference>
<organism evidence="2">
    <name type="scientific">Panstrongylus lignarius</name>
    <dbReference type="NCBI Taxonomy" id="156445"/>
    <lineage>
        <taxon>Eukaryota</taxon>
        <taxon>Metazoa</taxon>
        <taxon>Ecdysozoa</taxon>
        <taxon>Arthropoda</taxon>
        <taxon>Hexapoda</taxon>
        <taxon>Insecta</taxon>
        <taxon>Pterygota</taxon>
        <taxon>Neoptera</taxon>
        <taxon>Paraneoptera</taxon>
        <taxon>Hemiptera</taxon>
        <taxon>Heteroptera</taxon>
        <taxon>Panheteroptera</taxon>
        <taxon>Cimicomorpha</taxon>
        <taxon>Reduviidae</taxon>
        <taxon>Triatominae</taxon>
        <taxon>Panstrongylus</taxon>
    </lineage>
</organism>
<reference evidence="2" key="1">
    <citation type="journal article" date="2018" name="PLoS Negl. Trop. Dis.">
        <title>An insight into the salivary gland and fat body transcriptome of Panstrongylus lignarius (Hemiptera: Heteroptera), the main vector of Chagas disease in Peru.</title>
        <authorList>
            <person name="Nevoa J.C."/>
            <person name="Mendes M.T."/>
            <person name="da Silva M.V."/>
            <person name="Soares S.C."/>
            <person name="Oliveira C.J.F."/>
            <person name="Ribeiro J.M.C."/>
        </authorList>
    </citation>
    <scope>NUCLEOTIDE SEQUENCE</scope>
</reference>
<protein>
    <recommendedName>
        <fullName evidence="3">Secreted protein</fullName>
    </recommendedName>
</protein>
<feature type="chain" id="PRO_5013302182" description="Secreted protein" evidence="1">
    <location>
        <begin position="25"/>
        <end position="112"/>
    </location>
</feature>
<keyword evidence="1" id="KW-0732">Signal</keyword>
<evidence type="ECO:0000256" key="1">
    <source>
        <dbReference type="SAM" id="SignalP"/>
    </source>
</evidence>
<evidence type="ECO:0000313" key="2">
    <source>
        <dbReference type="EMBL" id="JAW14574.1"/>
    </source>
</evidence>
<dbReference type="AlphaFoldDB" id="A0A224XTV1"/>
<evidence type="ECO:0008006" key="3">
    <source>
        <dbReference type="Google" id="ProtNLM"/>
    </source>
</evidence>
<name>A0A224XTV1_9HEMI</name>
<proteinExistence type="predicted"/>
<feature type="signal peptide" evidence="1">
    <location>
        <begin position="1"/>
        <end position="24"/>
    </location>
</feature>
<sequence>MVDYHFQSLFWILFSYIFFFEVRAQIVIGDCRPHHSSHIRFSAIPSFCIMFTTTFISVPSYANISYIVLDSVCVLQRTEMYTYFRIDLLHYLKPIVSALALRIKNGPGLPVL</sequence>